<keyword evidence="5" id="KW-1185">Reference proteome</keyword>
<evidence type="ECO:0000256" key="2">
    <source>
        <dbReference type="ARBA" id="ARBA00022884"/>
    </source>
</evidence>
<comment type="caution">
    <text evidence="4">The sequence shown here is derived from an EMBL/GenBank/DDBJ whole genome shotgun (WGS) entry which is preliminary data.</text>
</comment>
<reference evidence="4" key="1">
    <citation type="submission" date="2022-10" db="EMBL/GenBank/DDBJ databases">
        <title>Tapping the CABI collections for fungal endophytes: first genome assemblies for Collariella, Neodidymelliopsis, Ascochyta clinopodiicola, Didymella pomorum, Didymosphaeria variabile, Neocosmospora piperis and Neocucurbitaria cava.</title>
        <authorList>
            <person name="Hill R."/>
        </authorList>
    </citation>
    <scope>NUCLEOTIDE SEQUENCE</scope>
    <source>
        <strain evidence="4">IMI 356814</strain>
    </source>
</reference>
<organism evidence="4 5">
    <name type="scientific">Neocucurbitaria cava</name>
    <dbReference type="NCBI Taxonomy" id="798079"/>
    <lineage>
        <taxon>Eukaryota</taxon>
        <taxon>Fungi</taxon>
        <taxon>Dikarya</taxon>
        <taxon>Ascomycota</taxon>
        <taxon>Pezizomycotina</taxon>
        <taxon>Dothideomycetes</taxon>
        <taxon>Pleosporomycetidae</taxon>
        <taxon>Pleosporales</taxon>
        <taxon>Pleosporineae</taxon>
        <taxon>Cucurbitariaceae</taxon>
        <taxon>Neocucurbitaria</taxon>
    </lineage>
</organism>
<gene>
    <name evidence="4" type="ORF">N0V83_010797</name>
</gene>
<evidence type="ECO:0000256" key="1">
    <source>
        <dbReference type="ARBA" id="ARBA00022737"/>
    </source>
</evidence>
<dbReference type="InterPro" id="IPR000504">
    <property type="entry name" value="RRM_dom"/>
</dbReference>
<sequence>MSTTIHLDCLPWKSESSFVLTFFSNTDQAKIKEIHTYPGGSDCAWVIFKTHEDAKAAVTKYNDRHFGPNGKKVYTSLSTESAISTNATNRLMQDLHDRENQVESRTVKITNLPEKHTLRNLNQIFDPMIEEYDSFVRDPDFPDYEPSHILHVKSPEPGVGLVQLETPDMAITVVFELGCRYWKNATLNARCVPDEEMERLLPHRSADGEKDVMLFVSGIKPGTSKSEVEDIFKDFSINDVNIPPGTGKTFCFVFLHPADAGKVLAMYENGVRHQGKMVWVSRSDKNKKKSGDAGLSEASPVLPVPVSSATTDLKVNKLPIGVAESDIHLIFQDFTISKVVIKHGHVYVGVASDERERALRELNGKKIGDQYITVKVSERSKN</sequence>
<keyword evidence="1" id="KW-0677">Repeat</keyword>
<feature type="domain" description="RRM" evidence="3">
    <location>
        <begin position="4"/>
        <end position="76"/>
    </location>
</feature>
<dbReference type="Proteomes" id="UP001140560">
    <property type="component" value="Unassembled WGS sequence"/>
</dbReference>
<dbReference type="Gene3D" id="3.30.70.330">
    <property type="match status" value="3"/>
</dbReference>
<dbReference type="GO" id="GO:0003723">
    <property type="term" value="F:RNA binding"/>
    <property type="evidence" value="ECO:0007669"/>
    <property type="project" value="UniProtKB-KW"/>
</dbReference>
<keyword evidence="2" id="KW-0694">RNA-binding</keyword>
<evidence type="ECO:0000259" key="3">
    <source>
        <dbReference type="SMART" id="SM00360"/>
    </source>
</evidence>
<dbReference type="SMART" id="SM00360">
    <property type="entry name" value="RRM"/>
    <property type="match status" value="3"/>
</dbReference>
<dbReference type="AlphaFoldDB" id="A0A9W8XXS7"/>
<dbReference type="SUPFAM" id="SSF54928">
    <property type="entry name" value="RNA-binding domain, RBD"/>
    <property type="match status" value="3"/>
</dbReference>
<dbReference type="OrthoDB" id="3687416at2759"/>
<proteinExistence type="predicted"/>
<dbReference type="EMBL" id="JAPEUY010000022">
    <property type="protein sequence ID" value="KAJ4361856.1"/>
    <property type="molecule type" value="Genomic_DNA"/>
</dbReference>
<evidence type="ECO:0000313" key="5">
    <source>
        <dbReference type="Proteomes" id="UP001140560"/>
    </source>
</evidence>
<accession>A0A9W8XXS7</accession>
<feature type="domain" description="RRM" evidence="3">
    <location>
        <begin position="213"/>
        <end position="281"/>
    </location>
</feature>
<dbReference type="PANTHER" id="PTHR24012">
    <property type="entry name" value="RNA BINDING PROTEIN"/>
    <property type="match status" value="1"/>
</dbReference>
<feature type="domain" description="RRM" evidence="3">
    <location>
        <begin position="312"/>
        <end position="375"/>
    </location>
</feature>
<protein>
    <recommendedName>
        <fullName evidence="3">RRM domain-containing protein</fullName>
    </recommendedName>
</protein>
<dbReference type="InterPro" id="IPR035979">
    <property type="entry name" value="RBD_domain_sf"/>
</dbReference>
<dbReference type="InterPro" id="IPR012677">
    <property type="entry name" value="Nucleotide-bd_a/b_plait_sf"/>
</dbReference>
<dbReference type="CDD" id="cd00590">
    <property type="entry name" value="RRM_SF"/>
    <property type="match status" value="1"/>
</dbReference>
<name>A0A9W8XXS7_9PLEO</name>
<evidence type="ECO:0000313" key="4">
    <source>
        <dbReference type="EMBL" id="KAJ4361856.1"/>
    </source>
</evidence>